<evidence type="ECO:0000256" key="1">
    <source>
        <dbReference type="ARBA" id="ARBA00004123"/>
    </source>
</evidence>
<keyword evidence="8" id="KW-1185">Reference proteome</keyword>
<accession>A0AA88J699</accession>
<keyword evidence="3" id="KW-0238">DNA-binding</keyword>
<comment type="subcellular location">
    <subcellularLocation>
        <location evidence="1">Nucleus</location>
    </subcellularLocation>
</comment>
<evidence type="ECO:0008006" key="9">
    <source>
        <dbReference type="Google" id="ProtNLM"/>
    </source>
</evidence>
<evidence type="ECO:0000256" key="3">
    <source>
        <dbReference type="ARBA" id="ARBA00023125"/>
    </source>
</evidence>
<dbReference type="Proteomes" id="UP001187192">
    <property type="component" value="Unassembled WGS sequence"/>
</dbReference>
<comment type="caution">
    <text evidence="7">The sequence shown here is derived from an EMBL/GenBank/DDBJ whole genome shotgun (WGS) entry which is preliminary data.</text>
</comment>
<dbReference type="InterPro" id="IPR016177">
    <property type="entry name" value="DNA-bd_dom_sf"/>
</dbReference>
<dbReference type="SUPFAM" id="SSF54171">
    <property type="entry name" value="DNA-binding domain"/>
    <property type="match status" value="1"/>
</dbReference>
<protein>
    <recommendedName>
        <fullName evidence="9">MBD domain-containing protein</fullName>
    </recommendedName>
</protein>
<keyword evidence="2" id="KW-0805">Transcription regulation</keyword>
<dbReference type="Gene3D" id="3.30.890.10">
    <property type="entry name" value="Methyl-cpg-binding Protein 2, Chain A"/>
    <property type="match status" value="1"/>
</dbReference>
<feature type="compositionally biased region" description="Basic residues" evidence="6">
    <location>
        <begin position="220"/>
        <end position="231"/>
    </location>
</feature>
<sequence>MEITGWEIVPYIPIDNKSKIAELDPTVLAQMFEILKKSVQKSAALLKEISTNEGDTTKDVVTEAVPISYLLPEGCDVQSTSMRIDKFIAEKSSSKPSNTKTRNATTLAGEVLVSFELPDDFSANGVDLDKLPLRREKGTSIEQNPRQYTFKQRLKGWKVKRKQRGDGRYDKYYYHFESNTEFRSAVEVVKFLLYEEYPKKQKTTPNKNTTPVEGSEEHKRPRSGKKTKKPSPVHSNSQTSGRSKPEESSTIRTAPATSTNVLVDDNPFMQYWQTHRTFEENYFAFAHNNFLNNPYTFQHWSSDTRGETTAEFEERWRMAENELRTSVNKLLSTEETKKRKGTENPNEEERSSTKIPKQARSKRFAIPMEAYHEGRGHEGKWEAVVKNVDLGMAEKTTASSPSRDLVSFGNFATQVEIDDISLEAAAGAENTVIHEHDRNLAVLSSIEDQRDLINYLPIDDIVDEVLPK</sequence>
<proteinExistence type="predicted"/>
<evidence type="ECO:0000313" key="8">
    <source>
        <dbReference type="Proteomes" id="UP001187192"/>
    </source>
</evidence>
<evidence type="ECO:0000256" key="4">
    <source>
        <dbReference type="ARBA" id="ARBA00023163"/>
    </source>
</evidence>
<feature type="region of interest" description="Disordered" evidence="6">
    <location>
        <begin position="328"/>
        <end position="359"/>
    </location>
</feature>
<name>A0AA88J699_FICCA</name>
<reference evidence="7" key="1">
    <citation type="submission" date="2023-07" db="EMBL/GenBank/DDBJ databases">
        <title>draft genome sequence of fig (Ficus carica).</title>
        <authorList>
            <person name="Takahashi T."/>
            <person name="Nishimura K."/>
        </authorList>
    </citation>
    <scope>NUCLEOTIDE SEQUENCE</scope>
</reference>
<evidence type="ECO:0000256" key="5">
    <source>
        <dbReference type="ARBA" id="ARBA00023242"/>
    </source>
</evidence>
<evidence type="ECO:0000256" key="6">
    <source>
        <dbReference type="SAM" id="MobiDB-lite"/>
    </source>
</evidence>
<evidence type="ECO:0000256" key="2">
    <source>
        <dbReference type="ARBA" id="ARBA00023015"/>
    </source>
</evidence>
<keyword evidence="5" id="KW-0539">Nucleus</keyword>
<feature type="region of interest" description="Disordered" evidence="6">
    <location>
        <begin position="201"/>
        <end position="258"/>
    </location>
</feature>
<organism evidence="7 8">
    <name type="scientific">Ficus carica</name>
    <name type="common">Common fig</name>
    <dbReference type="NCBI Taxonomy" id="3494"/>
    <lineage>
        <taxon>Eukaryota</taxon>
        <taxon>Viridiplantae</taxon>
        <taxon>Streptophyta</taxon>
        <taxon>Embryophyta</taxon>
        <taxon>Tracheophyta</taxon>
        <taxon>Spermatophyta</taxon>
        <taxon>Magnoliopsida</taxon>
        <taxon>eudicotyledons</taxon>
        <taxon>Gunneridae</taxon>
        <taxon>Pentapetalae</taxon>
        <taxon>rosids</taxon>
        <taxon>fabids</taxon>
        <taxon>Rosales</taxon>
        <taxon>Moraceae</taxon>
        <taxon>Ficeae</taxon>
        <taxon>Ficus</taxon>
    </lineage>
</organism>
<dbReference type="GO" id="GO:0005634">
    <property type="term" value="C:nucleus"/>
    <property type="evidence" value="ECO:0007669"/>
    <property type="project" value="UniProtKB-SubCell"/>
</dbReference>
<dbReference type="EMBL" id="BTGU01000156">
    <property type="protein sequence ID" value="GMN63694.1"/>
    <property type="molecule type" value="Genomic_DNA"/>
</dbReference>
<keyword evidence="4" id="KW-0804">Transcription</keyword>
<evidence type="ECO:0000313" key="7">
    <source>
        <dbReference type="EMBL" id="GMN63694.1"/>
    </source>
</evidence>
<dbReference type="AlphaFoldDB" id="A0AA88J699"/>
<feature type="compositionally biased region" description="Polar residues" evidence="6">
    <location>
        <begin position="233"/>
        <end position="242"/>
    </location>
</feature>
<dbReference type="GO" id="GO:0003677">
    <property type="term" value="F:DNA binding"/>
    <property type="evidence" value="ECO:0007669"/>
    <property type="project" value="UniProtKB-KW"/>
</dbReference>
<gene>
    <name evidence="7" type="ORF">TIFTF001_032767</name>
</gene>